<dbReference type="InterPro" id="IPR020846">
    <property type="entry name" value="MFS_dom"/>
</dbReference>
<feature type="compositionally biased region" description="Basic and acidic residues" evidence="8">
    <location>
        <begin position="507"/>
        <end position="518"/>
    </location>
</feature>
<dbReference type="Gene3D" id="1.20.1250.20">
    <property type="entry name" value="MFS general substrate transporter like domains"/>
    <property type="match status" value="1"/>
</dbReference>
<evidence type="ECO:0000256" key="8">
    <source>
        <dbReference type="SAM" id="MobiDB-lite"/>
    </source>
</evidence>
<feature type="domain" description="Major facilitator superfamily (MFS) profile" evidence="10">
    <location>
        <begin position="16"/>
        <end position="460"/>
    </location>
</feature>
<keyword evidence="4 9" id="KW-0812">Transmembrane</keyword>
<dbReference type="GO" id="GO:0016020">
    <property type="term" value="C:membrane"/>
    <property type="evidence" value="ECO:0007669"/>
    <property type="project" value="UniProtKB-SubCell"/>
</dbReference>
<gene>
    <name evidence="11" type="ORF">B0T16DRAFT_505117</name>
</gene>
<feature type="transmembrane region" description="Helical" evidence="9">
    <location>
        <begin position="186"/>
        <end position="208"/>
    </location>
</feature>
<feature type="transmembrane region" description="Helical" evidence="9">
    <location>
        <begin position="341"/>
        <end position="361"/>
    </location>
</feature>
<keyword evidence="3 7" id="KW-0813">Transport</keyword>
<proteinExistence type="inferred from homology"/>
<organism evidence="11 12">
    <name type="scientific">Cercophora newfieldiana</name>
    <dbReference type="NCBI Taxonomy" id="92897"/>
    <lineage>
        <taxon>Eukaryota</taxon>
        <taxon>Fungi</taxon>
        <taxon>Dikarya</taxon>
        <taxon>Ascomycota</taxon>
        <taxon>Pezizomycotina</taxon>
        <taxon>Sordariomycetes</taxon>
        <taxon>Sordariomycetidae</taxon>
        <taxon>Sordariales</taxon>
        <taxon>Lasiosphaeriaceae</taxon>
        <taxon>Cercophora</taxon>
    </lineage>
</organism>
<evidence type="ECO:0000256" key="7">
    <source>
        <dbReference type="RuleBase" id="RU003346"/>
    </source>
</evidence>
<feature type="region of interest" description="Disordered" evidence="8">
    <location>
        <begin position="505"/>
        <end position="529"/>
    </location>
</feature>
<evidence type="ECO:0000259" key="10">
    <source>
        <dbReference type="PROSITE" id="PS50850"/>
    </source>
</evidence>
<dbReference type="InterPro" id="IPR036259">
    <property type="entry name" value="MFS_trans_sf"/>
</dbReference>
<comment type="caution">
    <text evidence="11">The sequence shown here is derived from an EMBL/GenBank/DDBJ whole genome shotgun (WGS) entry which is preliminary data.</text>
</comment>
<protein>
    <submittedName>
        <fullName evidence="11">General substrate transporter</fullName>
    </submittedName>
</protein>
<dbReference type="EMBL" id="JAULSV010000002">
    <property type="protein sequence ID" value="KAK0652561.1"/>
    <property type="molecule type" value="Genomic_DNA"/>
</dbReference>
<keyword evidence="5 9" id="KW-1133">Transmembrane helix</keyword>
<comment type="subcellular location">
    <subcellularLocation>
        <location evidence="1">Membrane</location>
        <topology evidence="1">Multi-pass membrane protein</topology>
    </subcellularLocation>
</comment>
<dbReference type="InterPro" id="IPR005829">
    <property type="entry name" value="Sugar_transporter_CS"/>
</dbReference>
<feature type="transmembrane region" description="Helical" evidence="9">
    <location>
        <begin position="67"/>
        <end position="89"/>
    </location>
</feature>
<sequence length="541" mass="59393">MGKFLGLRGRGLDLAVGSLAGCVFLLFGYNQGVMSGILTMPDFLRTFPIIDPAAGSTPEDRSARSTYQGISVASYTLGCVFGAVITIFIGNPLGRKKMIVLGTATMFVGAVLQASAITLPHFVVGRVITGIGNGGNTSTIPTWQAETTRAHKRGKMVLIDGALITCGIMISYWLDYGLSFASGSVAWRFPLALQLVFCVVILASVPFLPESPRWLVFQGRHTEAKEVLTALYDVEITHHKVESEFLAIQETVTEMSKGKFSDLYTMGRGRNLHRTALGYSIQVFQQLSGINLITFYAAVIYKQLGMSDSISRLLAALNGTEYALASIPAIFLVERVGRRKLLLFGAIGQAVTMALLAGVNSRSDKTPFQIANIVFLFVFNTFFALGWLGTSWLYPAEIVPLRIRAPANALSTSSNYIFNFIVVMITPVLFNEAGYRTYIIFAIINALIIPCVYFFFPETAYRSLEEMDSIFHKVDGWKGIFAVVKQAKIEPRLYGQDGELLVIQDPNDERHRRAHDDSDTPSPGIDDDTKVGEVITHTKAV</sequence>
<evidence type="ECO:0000256" key="3">
    <source>
        <dbReference type="ARBA" id="ARBA00022448"/>
    </source>
</evidence>
<feature type="transmembrane region" description="Helical" evidence="9">
    <location>
        <begin position="373"/>
        <end position="395"/>
    </location>
</feature>
<evidence type="ECO:0000313" key="12">
    <source>
        <dbReference type="Proteomes" id="UP001174936"/>
    </source>
</evidence>
<dbReference type="SUPFAM" id="SSF103473">
    <property type="entry name" value="MFS general substrate transporter"/>
    <property type="match status" value="1"/>
</dbReference>
<name>A0AA39YH72_9PEZI</name>
<dbReference type="Proteomes" id="UP001174936">
    <property type="component" value="Unassembled WGS sequence"/>
</dbReference>
<evidence type="ECO:0000256" key="9">
    <source>
        <dbReference type="SAM" id="Phobius"/>
    </source>
</evidence>
<feature type="transmembrane region" description="Helical" evidence="9">
    <location>
        <begin position="157"/>
        <end position="174"/>
    </location>
</feature>
<dbReference type="GO" id="GO:0005351">
    <property type="term" value="F:carbohydrate:proton symporter activity"/>
    <property type="evidence" value="ECO:0007669"/>
    <property type="project" value="TreeGrafter"/>
</dbReference>
<dbReference type="PROSITE" id="PS50850">
    <property type="entry name" value="MFS"/>
    <property type="match status" value="1"/>
</dbReference>
<dbReference type="FunFam" id="1.20.1250.20:FF:000061">
    <property type="entry name" value="MFS sugar transporter"/>
    <property type="match status" value="1"/>
</dbReference>
<evidence type="ECO:0000256" key="2">
    <source>
        <dbReference type="ARBA" id="ARBA00010992"/>
    </source>
</evidence>
<evidence type="ECO:0000256" key="5">
    <source>
        <dbReference type="ARBA" id="ARBA00022989"/>
    </source>
</evidence>
<reference evidence="11" key="1">
    <citation type="submission" date="2023-06" db="EMBL/GenBank/DDBJ databases">
        <title>Genome-scale phylogeny and comparative genomics of the fungal order Sordariales.</title>
        <authorList>
            <consortium name="Lawrence Berkeley National Laboratory"/>
            <person name="Hensen N."/>
            <person name="Bonometti L."/>
            <person name="Westerberg I."/>
            <person name="Brannstrom I.O."/>
            <person name="Guillou S."/>
            <person name="Cros-Aarteil S."/>
            <person name="Calhoun S."/>
            <person name="Haridas S."/>
            <person name="Kuo A."/>
            <person name="Mondo S."/>
            <person name="Pangilinan J."/>
            <person name="Riley R."/>
            <person name="Labutti K."/>
            <person name="Andreopoulos B."/>
            <person name="Lipzen A."/>
            <person name="Chen C."/>
            <person name="Yanf M."/>
            <person name="Daum C."/>
            <person name="Ng V."/>
            <person name="Clum A."/>
            <person name="Steindorff A."/>
            <person name="Ohm R."/>
            <person name="Martin F."/>
            <person name="Silar P."/>
            <person name="Natvig D."/>
            <person name="Lalanne C."/>
            <person name="Gautier V."/>
            <person name="Ament-Velasquez S.L."/>
            <person name="Kruys A."/>
            <person name="Hutchinson M.I."/>
            <person name="Powell A.J."/>
            <person name="Barry K."/>
            <person name="Miller A.N."/>
            <person name="Grigoriev I.V."/>
            <person name="Debuchy R."/>
            <person name="Gladieux P."/>
            <person name="Thoren M.H."/>
            <person name="Johannesson H."/>
        </authorList>
    </citation>
    <scope>NUCLEOTIDE SEQUENCE</scope>
    <source>
        <strain evidence="11">SMH2532-1</strain>
    </source>
</reference>
<keyword evidence="6 9" id="KW-0472">Membrane</keyword>
<dbReference type="PROSITE" id="PS00216">
    <property type="entry name" value="SUGAR_TRANSPORT_1"/>
    <property type="match status" value="1"/>
</dbReference>
<feature type="transmembrane region" description="Helical" evidence="9">
    <location>
        <begin position="276"/>
        <end position="301"/>
    </location>
</feature>
<keyword evidence="12" id="KW-1185">Reference proteome</keyword>
<dbReference type="NCBIfam" id="TIGR00879">
    <property type="entry name" value="SP"/>
    <property type="match status" value="1"/>
</dbReference>
<evidence type="ECO:0000313" key="11">
    <source>
        <dbReference type="EMBL" id="KAK0652561.1"/>
    </source>
</evidence>
<dbReference type="InterPro" id="IPR005828">
    <property type="entry name" value="MFS_sugar_transport-like"/>
</dbReference>
<feature type="transmembrane region" description="Helical" evidence="9">
    <location>
        <begin position="435"/>
        <end position="456"/>
    </location>
</feature>
<feature type="transmembrane region" description="Helical" evidence="9">
    <location>
        <begin position="407"/>
        <end position="429"/>
    </location>
</feature>
<comment type="similarity">
    <text evidence="2 7">Belongs to the major facilitator superfamily. Sugar transporter (TC 2.A.1.1) family.</text>
</comment>
<evidence type="ECO:0000256" key="4">
    <source>
        <dbReference type="ARBA" id="ARBA00022692"/>
    </source>
</evidence>
<dbReference type="InterPro" id="IPR003663">
    <property type="entry name" value="Sugar/inositol_transpt"/>
</dbReference>
<dbReference type="PANTHER" id="PTHR48022">
    <property type="entry name" value="PLASTIDIC GLUCOSE TRANSPORTER 4"/>
    <property type="match status" value="1"/>
</dbReference>
<evidence type="ECO:0000256" key="6">
    <source>
        <dbReference type="ARBA" id="ARBA00023136"/>
    </source>
</evidence>
<dbReference type="InterPro" id="IPR050360">
    <property type="entry name" value="MFS_Sugar_Transporters"/>
</dbReference>
<accession>A0AA39YH72</accession>
<dbReference type="Pfam" id="PF00083">
    <property type="entry name" value="Sugar_tr"/>
    <property type="match status" value="1"/>
</dbReference>
<feature type="transmembrane region" description="Helical" evidence="9">
    <location>
        <begin position="313"/>
        <end position="334"/>
    </location>
</feature>
<dbReference type="PANTHER" id="PTHR48022:SF68">
    <property type="entry name" value="MAJOR FACILITATOR SUPERFAMILY (MFS) PROFILE DOMAIN-CONTAINING PROTEIN-RELATED"/>
    <property type="match status" value="1"/>
</dbReference>
<evidence type="ECO:0000256" key="1">
    <source>
        <dbReference type="ARBA" id="ARBA00004141"/>
    </source>
</evidence>
<dbReference type="AlphaFoldDB" id="A0AA39YH72"/>
<dbReference type="PRINTS" id="PR00171">
    <property type="entry name" value="SUGRTRNSPORT"/>
</dbReference>
<feature type="transmembrane region" description="Helical" evidence="9">
    <location>
        <begin position="12"/>
        <end position="29"/>
    </location>
</feature>